<dbReference type="OrthoDB" id="9810648at2"/>
<comment type="catalytic activity">
    <reaction evidence="10">
        <text>8-oxo-dGTP + H2O = 8-oxo-dGMP + diphosphate + H(+)</text>
        <dbReference type="Rhea" id="RHEA:31575"/>
        <dbReference type="ChEBI" id="CHEBI:15377"/>
        <dbReference type="ChEBI" id="CHEBI:15378"/>
        <dbReference type="ChEBI" id="CHEBI:33019"/>
        <dbReference type="ChEBI" id="CHEBI:63224"/>
        <dbReference type="ChEBI" id="CHEBI:77896"/>
        <dbReference type="EC" id="3.6.1.55"/>
    </reaction>
</comment>
<dbReference type="GO" id="GO:0035539">
    <property type="term" value="F:8-oxo-7,8-dihydrodeoxyguanosine triphosphate pyrophosphatase activity"/>
    <property type="evidence" value="ECO:0007669"/>
    <property type="project" value="UniProtKB-EC"/>
</dbReference>
<dbReference type="EC" id="3.6.1.55" evidence="11"/>
<dbReference type="CDD" id="cd02883">
    <property type="entry name" value="NUDIX_Hydrolase"/>
    <property type="match status" value="1"/>
</dbReference>
<keyword evidence="3" id="KW-0515">Mutator protein</keyword>
<dbReference type="InterPro" id="IPR020084">
    <property type="entry name" value="NUDIX_hydrolase_CS"/>
</dbReference>
<evidence type="ECO:0000256" key="9">
    <source>
        <dbReference type="ARBA" id="ARBA00023204"/>
    </source>
</evidence>
<dbReference type="GO" id="GO:0046872">
    <property type="term" value="F:metal ion binding"/>
    <property type="evidence" value="ECO:0007669"/>
    <property type="project" value="UniProtKB-KW"/>
</dbReference>
<accession>R4PX21</accession>
<dbReference type="GO" id="GO:0044716">
    <property type="term" value="F:8-oxo-GDP phosphatase activity"/>
    <property type="evidence" value="ECO:0007669"/>
    <property type="project" value="TreeGrafter"/>
</dbReference>
<dbReference type="PANTHER" id="PTHR47707:SF1">
    <property type="entry name" value="NUDIX HYDROLASE FAMILY PROTEIN"/>
    <property type="match status" value="1"/>
</dbReference>
<evidence type="ECO:0000256" key="8">
    <source>
        <dbReference type="ARBA" id="ARBA00022842"/>
    </source>
</evidence>
<keyword evidence="4" id="KW-0235">DNA replication</keyword>
<keyword evidence="5" id="KW-0479">Metal-binding</keyword>
<keyword evidence="7 12" id="KW-0378">Hydrolase</keyword>
<dbReference type="SUPFAM" id="SSF55811">
    <property type="entry name" value="Nudix"/>
    <property type="match status" value="1"/>
</dbReference>
<keyword evidence="15" id="KW-1185">Reference proteome</keyword>
<evidence type="ECO:0000256" key="3">
    <source>
        <dbReference type="ARBA" id="ARBA00022457"/>
    </source>
</evidence>
<keyword evidence="8" id="KW-0460">Magnesium</keyword>
<gene>
    <name evidence="14" type="ORF">L336_0004</name>
</gene>
<evidence type="ECO:0000256" key="1">
    <source>
        <dbReference type="ARBA" id="ARBA00001946"/>
    </source>
</evidence>
<evidence type="ECO:0000256" key="11">
    <source>
        <dbReference type="ARBA" id="ARBA00038905"/>
    </source>
</evidence>
<evidence type="ECO:0000256" key="5">
    <source>
        <dbReference type="ARBA" id="ARBA00022723"/>
    </source>
</evidence>
<dbReference type="AlphaFoldDB" id="R4PX21"/>
<comment type="cofactor">
    <cofactor evidence="1">
        <name>Mg(2+)</name>
        <dbReference type="ChEBI" id="CHEBI:18420"/>
    </cofactor>
</comment>
<evidence type="ECO:0000313" key="14">
    <source>
        <dbReference type="EMBL" id="AGL61716.1"/>
    </source>
</evidence>
<dbReference type="Proteomes" id="UP000013893">
    <property type="component" value="Chromosome"/>
</dbReference>
<dbReference type="InterPro" id="IPR000086">
    <property type="entry name" value="NUDIX_hydrolase_dom"/>
</dbReference>
<evidence type="ECO:0000256" key="7">
    <source>
        <dbReference type="ARBA" id="ARBA00022801"/>
    </source>
</evidence>
<name>R4PX21_9BACT</name>
<evidence type="ECO:0000256" key="10">
    <source>
        <dbReference type="ARBA" id="ARBA00035861"/>
    </source>
</evidence>
<dbReference type="InterPro" id="IPR047127">
    <property type="entry name" value="MutT-like"/>
</dbReference>
<organism evidence="14 15">
    <name type="scientific">Candidatus Saccharimonas aalborgensis</name>
    <dbReference type="NCBI Taxonomy" id="1332188"/>
    <lineage>
        <taxon>Bacteria</taxon>
        <taxon>Candidatus Saccharimonadota</taxon>
        <taxon>Candidatus Saccharimonadia</taxon>
        <taxon>Candidatus Saccharimonadales</taxon>
        <taxon>Candidatus Saccharimonadaceae</taxon>
        <taxon>Candidatus Saccharimonas</taxon>
    </lineage>
</organism>
<evidence type="ECO:0000259" key="13">
    <source>
        <dbReference type="PROSITE" id="PS51462"/>
    </source>
</evidence>
<dbReference type="InterPro" id="IPR020476">
    <property type="entry name" value="Nudix_hydrolase"/>
</dbReference>
<keyword evidence="6" id="KW-0227">DNA damage</keyword>
<dbReference type="GO" id="GO:0006281">
    <property type="term" value="P:DNA repair"/>
    <property type="evidence" value="ECO:0007669"/>
    <property type="project" value="UniProtKB-KW"/>
</dbReference>
<dbReference type="PROSITE" id="PS51462">
    <property type="entry name" value="NUDIX"/>
    <property type="match status" value="1"/>
</dbReference>
<dbReference type="PANTHER" id="PTHR47707">
    <property type="entry name" value="8-OXO-DGTP DIPHOSPHATASE"/>
    <property type="match status" value="1"/>
</dbReference>
<evidence type="ECO:0000256" key="4">
    <source>
        <dbReference type="ARBA" id="ARBA00022705"/>
    </source>
</evidence>
<evidence type="ECO:0000313" key="15">
    <source>
        <dbReference type="Proteomes" id="UP000013893"/>
    </source>
</evidence>
<dbReference type="HOGENOM" id="CLU_037162_19_3_0"/>
<sequence>MTDKKVLRVVGCIVRHNADILMLFRTKKETDPSLWGIPGGKVEAGETDDQAIARELFEETGIKSEVSQFRRLGELPIEYPNMTVVFPVFELHVNQRPSIVLQPREHVDYKWMTGEQILAHPDLMQDVDVIIKTFALNK</sequence>
<protein>
    <recommendedName>
        <fullName evidence="11">8-oxo-dGTP diphosphatase</fullName>
        <ecNumber evidence="11">3.6.1.55</ecNumber>
    </recommendedName>
</protein>
<comment type="similarity">
    <text evidence="2 12">Belongs to the Nudix hydrolase family.</text>
</comment>
<dbReference type="GO" id="GO:0006260">
    <property type="term" value="P:DNA replication"/>
    <property type="evidence" value="ECO:0007669"/>
    <property type="project" value="UniProtKB-KW"/>
</dbReference>
<proteinExistence type="inferred from homology"/>
<dbReference type="EMBL" id="CP005957">
    <property type="protein sequence ID" value="AGL61716.1"/>
    <property type="molecule type" value="Genomic_DNA"/>
</dbReference>
<evidence type="ECO:0000256" key="6">
    <source>
        <dbReference type="ARBA" id="ARBA00022763"/>
    </source>
</evidence>
<dbReference type="PRINTS" id="PR00502">
    <property type="entry name" value="NUDIXFAMILY"/>
</dbReference>
<dbReference type="GO" id="GO:0044715">
    <property type="term" value="F:8-oxo-dGDP phosphatase activity"/>
    <property type="evidence" value="ECO:0007669"/>
    <property type="project" value="TreeGrafter"/>
</dbReference>
<evidence type="ECO:0000256" key="12">
    <source>
        <dbReference type="RuleBase" id="RU003476"/>
    </source>
</evidence>
<feature type="domain" description="Nudix hydrolase" evidence="13">
    <location>
        <begin position="5"/>
        <end position="137"/>
    </location>
</feature>
<reference evidence="14 15" key="1">
    <citation type="journal article" date="2013" name="Nat. Biotechnol.">
        <title>Genome sequences of rare, uncultured bacteria obtained by differential coverage binning of multiple metagenomes.</title>
        <authorList>
            <person name="Albertsen M."/>
            <person name="Hugenholtz P."/>
            <person name="Skarshewski A."/>
            <person name="Nielsen K.L."/>
            <person name="Tyson G.W."/>
            <person name="Nielsen P.H."/>
        </authorList>
    </citation>
    <scope>NUCLEOTIDE SEQUENCE [LARGE SCALE GENOMIC DNA]</scope>
    <source>
        <strain evidence="14">TM71</strain>
    </source>
</reference>
<dbReference type="Gene3D" id="3.90.79.10">
    <property type="entry name" value="Nucleoside Triphosphate Pyrophosphohydrolase"/>
    <property type="match status" value="1"/>
</dbReference>
<dbReference type="STRING" id="1332188.L336_0004"/>
<keyword evidence="9" id="KW-0234">DNA repair</keyword>
<evidence type="ECO:0000256" key="2">
    <source>
        <dbReference type="ARBA" id="ARBA00005582"/>
    </source>
</evidence>
<dbReference type="Pfam" id="PF00293">
    <property type="entry name" value="NUDIX"/>
    <property type="match status" value="1"/>
</dbReference>
<dbReference type="PROSITE" id="PS00893">
    <property type="entry name" value="NUDIX_BOX"/>
    <property type="match status" value="1"/>
</dbReference>
<dbReference type="KEGG" id="saal:L336_0004"/>
<dbReference type="InterPro" id="IPR015797">
    <property type="entry name" value="NUDIX_hydrolase-like_dom_sf"/>
</dbReference>
<dbReference type="RefSeq" id="WP_015641167.1">
    <property type="nucleotide sequence ID" value="NC_021219.1"/>
</dbReference>
<dbReference type="GO" id="GO:0008413">
    <property type="term" value="F:8-oxo-7,8-dihydroguanosine triphosphate pyrophosphatase activity"/>
    <property type="evidence" value="ECO:0007669"/>
    <property type="project" value="TreeGrafter"/>
</dbReference>